<name>A0A830H8H1_9CHLO</name>
<evidence type="ECO:0000256" key="9">
    <source>
        <dbReference type="SAM" id="MobiDB-lite"/>
    </source>
</evidence>
<feature type="compositionally biased region" description="Polar residues" evidence="9">
    <location>
        <begin position="107"/>
        <end position="133"/>
    </location>
</feature>
<feature type="coiled-coil region" evidence="8">
    <location>
        <begin position="1890"/>
        <end position="1961"/>
    </location>
</feature>
<dbReference type="GO" id="GO:0008017">
    <property type="term" value="F:microtubule binding"/>
    <property type="evidence" value="ECO:0007669"/>
    <property type="project" value="InterPro"/>
</dbReference>
<dbReference type="SUPFAM" id="SSF52540">
    <property type="entry name" value="P-loop containing nucleoside triphosphate hydrolases"/>
    <property type="match status" value="1"/>
</dbReference>
<dbReference type="EMBL" id="BNJQ01000003">
    <property type="protein sequence ID" value="GHP02300.1"/>
    <property type="molecule type" value="Genomic_DNA"/>
</dbReference>
<evidence type="ECO:0000256" key="3">
    <source>
        <dbReference type="ARBA" id="ARBA00022840"/>
    </source>
</evidence>
<dbReference type="PRINTS" id="PR00380">
    <property type="entry name" value="KINESINHEAVY"/>
</dbReference>
<feature type="region of interest" description="Disordered" evidence="9">
    <location>
        <begin position="1479"/>
        <end position="1582"/>
    </location>
</feature>
<reference evidence="11" key="1">
    <citation type="submission" date="2020-10" db="EMBL/GenBank/DDBJ databases">
        <title>Unveiling of a novel bifunctional photoreceptor, Dualchrome1, isolated from a cosmopolitan green alga.</title>
        <authorList>
            <person name="Suzuki S."/>
            <person name="Kawachi M."/>
        </authorList>
    </citation>
    <scope>NUCLEOTIDE SEQUENCE</scope>
    <source>
        <strain evidence="11">NIES 2893</strain>
    </source>
</reference>
<feature type="region of interest" description="Disordered" evidence="9">
    <location>
        <begin position="1"/>
        <end position="38"/>
    </location>
</feature>
<dbReference type="OrthoDB" id="3176171at2759"/>
<dbReference type="Proteomes" id="UP000660262">
    <property type="component" value="Unassembled WGS sequence"/>
</dbReference>
<feature type="compositionally biased region" description="Low complexity" evidence="9">
    <location>
        <begin position="18"/>
        <end position="31"/>
    </location>
</feature>
<dbReference type="GO" id="GO:0005524">
    <property type="term" value="F:ATP binding"/>
    <property type="evidence" value="ECO:0007669"/>
    <property type="project" value="UniProtKB-UniRule"/>
</dbReference>
<evidence type="ECO:0000256" key="5">
    <source>
        <dbReference type="ARBA" id="ARBA00023175"/>
    </source>
</evidence>
<feature type="domain" description="Kinesin motor" evidence="10">
    <location>
        <begin position="165"/>
        <end position="560"/>
    </location>
</feature>
<feature type="region of interest" description="Disordered" evidence="9">
    <location>
        <begin position="51"/>
        <end position="85"/>
    </location>
</feature>
<organism evidence="11 12">
    <name type="scientific">Pycnococcus provasolii</name>
    <dbReference type="NCBI Taxonomy" id="41880"/>
    <lineage>
        <taxon>Eukaryota</taxon>
        <taxon>Viridiplantae</taxon>
        <taxon>Chlorophyta</taxon>
        <taxon>Pseudoscourfieldiophyceae</taxon>
        <taxon>Pseudoscourfieldiales</taxon>
        <taxon>Pycnococcaceae</taxon>
        <taxon>Pycnococcus</taxon>
    </lineage>
</organism>
<evidence type="ECO:0000256" key="2">
    <source>
        <dbReference type="ARBA" id="ARBA00022741"/>
    </source>
</evidence>
<evidence type="ECO:0000313" key="12">
    <source>
        <dbReference type="Proteomes" id="UP000660262"/>
    </source>
</evidence>
<dbReference type="GO" id="GO:0007018">
    <property type="term" value="P:microtubule-based movement"/>
    <property type="evidence" value="ECO:0007669"/>
    <property type="project" value="InterPro"/>
</dbReference>
<comment type="similarity">
    <text evidence="6">Belongs to the TRAFAC class myosin-kinesin ATPase superfamily. Kinesin family. KIN-12 subfamily.</text>
</comment>
<dbReference type="InterPro" id="IPR036961">
    <property type="entry name" value="Kinesin_motor_dom_sf"/>
</dbReference>
<feature type="coiled-coil region" evidence="8">
    <location>
        <begin position="575"/>
        <end position="602"/>
    </location>
</feature>
<evidence type="ECO:0000313" key="11">
    <source>
        <dbReference type="EMBL" id="GHP02300.1"/>
    </source>
</evidence>
<dbReference type="InterPro" id="IPR001752">
    <property type="entry name" value="Kinesin_motor_dom"/>
</dbReference>
<keyword evidence="12" id="KW-1185">Reference proteome</keyword>
<feature type="compositionally biased region" description="Polar residues" evidence="9">
    <location>
        <begin position="55"/>
        <end position="64"/>
    </location>
</feature>
<accession>A0A830H8H1</accession>
<dbReference type="GO" id="GO:0005874">
    <property type="term" value="C:microtubule"/>
    <property type="evidence" value="ECO:0007669"/>
    <property type="project" value="UniProtKB-KW"/>
</dbReference>
<keyword evidence="4 8" id="KW-0175">Coiled coil</keyword>
<feature type="coiled-coil region" evidence="8">
    <location>
        <begin position="949"/>
        <end position="983"/>
    </location>
</feature>
<keyword evidence="5 7" id="KW-0505">Motor protein</keyword>
<feature type="compositionally biased region" description="Acidic residues" evidence="9">
    <location>
        <begin position="346"/>
        <end position="358"/>
    </location>
</feature>
<evidence type="ECO:0000256" key="7">
    <source>
        <dbReference type="PROSITE-ProRule" id="PRU00283"/>
    </source>
</evidence>
<comment type="caution">
    <text evidence="11">The sequence shown here is derived from an EMBL/GenBank/DDBJ whole genome shotgun (WGS) entry which is preliminary data.</text>
</comment>
<feature type="region of interest" description="Disordered" evidence="9">
    <location>
        <begin position="1424"/>
        <end position="1445"/>
    </location>
</feature>
<dbReference type="PROSITE" id="PS50067">
    <property type="entry name" value="KINESIN_MOTOR_2"/>
    <property type="match status" value="1"/>
</dbReference>
<dbReference type="InterPro" id="IPR027417">
    <property type="entry name" value="P-loop_NTPase"/>
</dbReference>
<feature type="binding site" evidence="7">
    <location>
        <begin position="253"/>
        <end position="260"/>
    </location>
    <ligand>
        <name>ATP</name>
        <dbReference type="ChEBI" id="CHEBI:30616"/>
    </ligand>
</feature>
<evidence type="ECO:0000256" key="1">
    <source>
        <dbReference type="ARBA" id="ARBA00022701"/>
    </source>
</evidence>
<dbReference type="PANTHER" id="PTHR37739">
    <property type="entry name" value="KINESIN-LIKE PROTEIN KIN-12D"/>
    <property type="match status" value="1"/>
</dbReference>
<dbReference type="GO" id="GO:0003777">
    <property type="term" value="F:microtubule motor activity"/>
    <property type="evidence" value="ECO:0007669"/>
    <property type="project" value="InterPro"/>
</dbReference>
<feature type="coiled-coil region" evidence="8">
    <location>
        <begin position="1044"/>
        <end position="1071"/>
    </location>
</feature>
<sequence>MADDVPPTTPRGGARVMPSTPSSLLRPPSSRRALRNNQAGYLQAFVDAPSALSPRVTSSPTQPKTLAFGRAFTPGGSTKSLSTTVATTPTRAPLAVRNVNIAGMPTTPRSAQKVQQQREATTTPRLHTTSLVPNPSPAADATVASLFSPPAAGDGGTPSKASKDTIKVVIRVRPQTHGEKAQGATTLTASGDQVVRIASSLSGGGNDLSQAHNFTFDRVLDSSHSQADVYTCIGRPIVENVITGFNAAILAYGQTGSGKTFTMIGPDVDSDDAYAALRHTNRGLAPRVFERLFSRIAEAGDAESSHYSVSMSLIEIYCEAVYDLLVERPAPSQPASPAATTTSADGDSEAGDSDEITEEASKTPAPPTPVQPPRAESLQLREDPSRGGVRVIGVTELPVTCAAEAMARLRQGSMNRHVAMTNMNRESSRSHLVCSLEVTCTLADGRVRSSRLHLVDLAGSERQSKTGAGGERLKEASGINKSLSALGLVILNLSNAQSKAKTNAMKQKHISYRDSKLTYLLQDSLGGNAKTAFVVNLSSARASAHETLSSLRFAARCKTVENRAKVNESQGSGQSAALAARIANLQAEVKRLRSENDAMHTLMGKCSGTAVASSSDEVTTSSALLLDSLRREAALAANLAAEQTKAENLAKLAELRDGESRTHEMKARFREERIKALEKQLAGGESLEGAEELRALKGEVETLKEETQRLRRTHPEIVRLAHDNHVLTAKLSEYPSSAPDVIARMNDEAAALRTECIAILERAEAATGGTISSSEPDQDILAMARCAARGFVRGVLAAAVDECAQRTRKEYEYALEESEQRHAQAVAAYEVSLEDARKALDHETRSQLDSRNAAAEAHEALERRLTHFLDELAAANATAEKWQSQTHVLQEENARLQSEHEDVLSRLSDASRVIDAESTRADDLQVSRDALSDHLTTLSEELGGVQTELANTTALHVQATERIKELSEEIERVEALKLELQQSYGDVCEAHQAAVDRAANAEAHVVDLTTITESAQATTTELRSELAETRSAFADTKSAFDEATAKSESRIAELMEELVSVRQEADKQAIEANQARCSLVAELETATNQVAVQTAETHAAQRLAEGFQEKASQVEAENGELREAASAADARASEALEKASQVEAENGELREAASAADARASEALEKASQVEAENGELREAASAADARASEALEKASQVEAENGELREAASAADARASEALEKASQVEAENGELREAASAADARASEALEKASQVEAENGELREAASAADARASEALEKASQVEAENGELREAASAADARASEALEKASQVEAENGELREAASAADARASEALEKASQVEAENGELREAASAADARASEALEKASQVEAENGELREAASAADARASEALEKASQVEAENGELREAASAADARASEALEKASQVEAENGELREAASAADARASEALEKASQVEAENGELREAASAADARASEALEKASQVEAENGELREAASAADARASEALEKASQVEAENGELREAASAADARASEALEKASQVEAENGELREAASAADARASEALEKASQVEAENGELREAASAADARASEALEKASQVEAENGELREAASAADARASESLEFASKLEAEANRLREAASVDQERATELLEKASYLETENGELRKAASAAVVENDEMRQALSMAEARASESLQAAQESLDKAVHLETENDELRRTTMETKESNATLVSEAQESRDAATQLGEAAARLENENGKLRSAIETAHEEAAEARERATDLESAVSRAEALATKRLTQISEMKERRKEAEERVANIERLLESRDRLFQQKLAELSAPPSPAPDPKLKALVDQAEKARHEVEMQLARSKDEISKLGGERLRWLEELQEAVQAKITAVAKMDVMRAQTSNFQSELESKETELAETKSRVSHLEDEVSEFTSHNNLSQRINKHRQVKQENDELKRELHSMKERLTAQARSALSAEAVETIRAESNAEAEEREAALAGAICDAVSSMDIMHLVVDGAAAEATPVPLAVRRVSQALEFLRKRVGAYEATAGAMMDQIRGYAEAERLRVSLAESGITPHRRMSSGRSTPSPGNGLSYPSPSMSR</sequence>
<feature type="region of interest" description="Disordered" evidence="9">
    <location>
        <begin position="330"/>
        <end position="389"/>
    </location>
</feature>
<evidence type="ECO:0000259" key="10">
    <source>
        <dbReference type="PROSITE" id="PS50067"/>
    </source>
</evidence>
<feature type="region of interest" description="Disordered" evidence="9">
    <location>
        <begin position="2060"/>
        <end position="2092"/>
    </location>
</feature>
<keyword evidence="3 7" id="KW-0067">ATP-binding</keyword>
<keyword evidence="1" id="KW-0493">Microtubule</keyword>
<dbReference type="SMART" id="SM00129">
    <property type="entry name" value="KISc"/>
    <property type="match status" value="1"/>
</dbReference>
<dbReference type="InterPro" id="IPR019821">
    <property type="entry name" value="Kinesin_motor_CS"/>
</dbReference>
<feature type="compositionally biased region" description="Polar residues" evidence="9">
    <location>
        <begin position="75"/>
        <end position="85"/>
    </location>
</feature>
<evidence type="ECO:0000256" key="4">
    <source>
        <dbReference type="ARBA" id="ARBA00023054"/>
    </source>
</evidence>
<feature type="coiled-coil region" evidence="8">
    <location>
        <begin position="858"/>
        <end position="899"/>
    </location>
</feature>
<dbReference type="CDD" id="cd00106">
    <property type="entry name" value="KISc"/>
    <property type="match status" value="1"/>
</dbReference>
<dbReference type="InterPro" id="IPR044986">
    <property type="entry name" value="KIF15/KIN-12"/>
</dbReference>
<evidence type="ECO:0000256" key="8">
    <source>
        <dbReference type="SAM" id="Coils"/>
    </source>
</evidence>
<dbReference type="Pfam" id="PF00225">
    <property type="entry name" value="Kinesin"/>
    <property type="match status" value="1"/>
</dbReference>
<feature type="region of interest" description="Disordered" evidence="9">
    <location>
        <begin position="104"/>
        <end position="165"/>
    </location>
</feature>
<keyword evidence="2 7" id="KW-0547">Nucleotide-binding</keyword>
<dbReference type="Gene3D" id="3.40.850.10">
    <property type="entry name" value="Kinesin motor domain"/>
    <property type="match status" value="1"/>
</dbReference>
<gene>
    <name evidence="11" type="ORF">PPROV_000105700</name>
</gene>
<dbReference type="PROSITE" id="PS00411">
    <property type="entry name" value="KINESIN_MOTOR_1"/>
    <property type="match status" value="1"/>
</dbReference>
<evidence type="ECO:0000256" key="6">
    <source>
        <dbReference type="ARBA" id="ARBA00034488"/>
    </source>
</evidence>
<protein>
    <recommendedName>
        <fullName evidence="10">Kinesin motor domain-containing protein</fullName>
    </recommendedName>
</protein>
<dbReference type="PANTHER" id="PTHR37739:SF8">
    <property type="entry name" value="KINESIN-LIKE PROTEIN KIN-12D"/>
    <property type="match status" value="1"/>
</dbReference>
<feature type="compositionally biased region" description="Polar residues" evidence="9">
    <location>
        <begin position="2072"/>
        <end position="2092"/>
    </location>
</feature>
<feature type="region of interest" description="Disordered" evidence="9">
    <location>
        <begin position="1708"/>
        <end position="1729"/>
    </location>
</feature>
<feature type="compositionally biased region" description="Low complexity" evidence="9">
    <location>
        <begin position="330"/>
        <end position="345"/>
    </location>
</feature>
<proteinExistence type="inferred from homology"/>